<evidence type="ECO:0000313" key="2">
    <source>
        <dbReference type="EMBL" id="KKK82919.1"/>
    </source>
</evidence>
<accession>A0A0F9AX16</accession>
<gene>
    <name evidence="2" type="ORF">LCGC14_2798600</name>
</gene>
<dbReference type="AlphaFoldDB" id="A0A0F9AX16"/>
<name>A0A0F9AX16_9ZZZZ</name>
<feature type="transmembrane region" description="Helical" evidence="1">
    <location>
        <begin position="30"/>
        <end position="56"/>
    </location>
</feature>
<sequence>MKFKSELAKIIVEDIVTGWSGDKRIDCCNFILKVISIMWIIFVVMAIMMGLANIAFSKSIQTPQQYFESIAKQHGELVINSEGSKAWGVKLSHETVKIIIRPFEDDIKLTRFVGYLIVYGELTEEAAKRDNYSSRKYLLIERNEIASWDDSKQKMVESYLDFGPDFDIDIA</sequence>
<proteinExistence type="predicted"/>
<reference evidence="2" key="1">
    <citation type="journal article" date="2015" name="Nature">
        <title>Complex archaea that bridge the gap between prokaryotes and eukaryotes.</title>
        <authorList>
            <person name="Spang A."/>
            <person name="Saw J.H."/>
            <person name="Jorgensen S.L."/>
            <person name="Zaremba-Niedzwiedzka K."/>
            <person name="Martijn J."/>
            <person name="Lind A.E."/>
            <person name="van Eijk R."/>
            <person name="Schleper C."/>
            <person name="Guy L."/>
            <person name="Ettema T.J."/>
        </authorList>
    </citation>
    <scope>NUCLEOTIDE SEQUENCE</scope>
</reference>
<keyword evidence="1" id="KW-1133">Transmembrane helix</keyword>
<comment type="caution">
    <text evidence="2">The sequence shown here is derived from an EMBL/GenBank/DDBJ whole genome shotgun (WGS) entry which is preliminary data.</text>
</comment>
<keyword evidence="1" id="KW-0812">Transmembrane</keyword>
<dbReference type="EMBL" id="LAZR01052454">
    <property type="protein sequence ID" value="KKK82919.1"/>
    <property type="molecule type" value="Genomic_DNA"/>
</dbReference>
<evidence type="ECO:0000256" key="1">
    <source>
        <dbReference type="SAM" id="Phobius"/>
    </source>
</evidence>
<feature type="non-terminal residue" evidence="2">
    <location>
        <position position="171"/>
    </location>
</feature>
<keyword evidence="1" id="KW-0472">Membrane</keyword>
<organism evidence="2">
    <name type="scientific">marine sediment metagenome</name>
    <dbReference type="NCBI Taxonomy" id="412755"/>
    <lineage>
        <taxon>unclassified sequences</taxon>
        <taxon>metagenomes</taxon>
        <taxon>ecological metagenomes</taxon>
    </lineage>
</organism>
<protein>
    <submittedName>
        <fullName evidence="2">Uncharacterized protein</fullName>
    </submittedName>
</protein>